<feature type="compositionally biased region" description="Low complexity" evidence="3">
    <location>
        <begin position="118"/>
        <end position="162"/>
    </location>
</feature>
<dbReference type="OrthoDB" id="9796448at2"/>
<gene>
    <name evidence="4" type="ORF">SAMN04489732_106214</name>
</gene>
<name>A0A1H8X2U0_9PSEU</name>
<dbReference type="EMBL" id="FOEF01000006">
    <property type="protein sequence ID" value="SEP34255.1"/>
    <property type="molecule type" value="Genomic_DNA"/>
</dbReference>
<feature type="region of interest" description="Disordered" evidence="3">
    <location>
        <begin position="117"/>
        <end position="162"/>
    </location>
</feature>
<organism evidence="4 5">
    <name type="scientific">Amycolatopsis saalfeldensis</name>
    <dbReference type="NCBI Taxonomy" id="394193"/>
    <lineage>
        <taxon>Bacteria</taxon>
        <taxon>Bacillati</taxon>
        <taxon>Actinomycetota</taxon>
        <taxon>Actinomycetes</taxon>
        <taxon>Pseudonocardiales</taxon>
        <taxon>Pseudonocardiaceae</taxon>
        <taxon>Amycolatopsis</taxon>
    </lineage>
</organism>
<dbReference type="Gene3D" id="3.30.110.70">
    <property type="entry name" value="Hypothetical protein apc22750. Chain B"/>
    <property type="match status" value="1"/>
</dbReference>
<accession>A0A1H8X2U0</accession>
<dbReference type="RefSeq" id="WP_091617727.1">
    <property type="nucleotide sequence ID" value="NZ_FOEF01000006.1"/>
</dbReference>
<evidence type="ECO:0000256" key="1">
    <source>
        <dbReference type="ARBA" id="ARBA00010751"/>
    </source>
</evidence>
<dbReference type="PANTHER" id="PTHR34068">
    <property type="entry name" value="UPF0145 PROTEIN YBJQ"/>
    <property type="match status" value="1"/>
</dbReference>
<evidence type="ECO:0000313" key="4">
    <source>
        <dbReference type="EMBL" id="SEP34255.1"/>
    </source>
</evidence>
<dbReference type="InterPro" id="IPR035439">
    <property type="entry name" value="UPF0145_dom_sf"/>
</dbReference>
<reference evidence="4 5" key="1">
    <citation type="submission" date="2016-10" db="EMBL/GenBank/DDBJ databases">
        <authorList>
            <person name="de Groot N.N."/>
        </authorList>
    </citation>
    <scope>NUCLEOTIDE SEQUENCE [LARGE SCALE GENOMIC DNA]</scope>
    <source>
        <strain evidence="4 5">DSM 44993</strain>
    </source>
</reference>
<dbReference type="STRING" id="394193.SAMN04489732_106214"/>
<protein>
    <recommendedName>
        <fullName evidence="2">UPF0145 protein SAMN04489732_106214</fullName>
    </recommendedName>
</protein>
<sequence length="162" mass="17520">MTQPAPPQQFPILLSTMNDLPGYRVVRVFGEVFGLTVRSRNMFSNIGAGFKSMAGGELKGLSKLLSDSRYEALHRLSQEAMQHGANAVLALRFDCNEIAQTASEIAAYGTAVYVVPEGGQQPPAGQQQGQQQPPAGQPQQGQPQGQPPQQQQFQPPQNFQQG</sequence>
<dbReference type="AlphaFoldDB" id="A0A1H8X2U0"/>
<evidence type="ECO:0000256" key="2">
    <source>
        <dbReference type="HAMAP-Rule" id="MF_00338"/>
    </source>
</evidence>
<proteinExistence type="inferred from homology"/>
<keyword evidence="5" id="KW-1185">Reference proteome</keyword>
<comment type="similarity">
    <text evidence="1 2">Belongs to the UPF0145 family.</text>
</comment>
<dbReference type="SUPFAM" id="SSF117782">
    <property type="entry name" value="YbjQ-like"/>
    <property type="match status" value="1"/>
</dbReference>
<dbReference type="Pfam" id="PF01906">
    <property type="entry name" value="YbjQ_1"/>
    <property type="match status" value="1"/>
</dbReference>
<evidence type="ECO:0000313" key="5">
    <source>
        <dbReference type="Proteomes" id="UP000198582"/>
    </source>
</evidence>
<evidence type="ECO:0000256" key="3">
    <source>
        <dbReference type="SAM" id="MobiDB-lite"/>
    </source>
</evidence>
<dbReference type="InterPro" id="IPR002765">
    <property type="entry name" value="UPF0145_YbjQ-like"/>
</dbReference>
<dbReference type="Proteomes" id="UP000198582">
    <property type="component" value="Unassembled WGS sequence"/>
</dbReference>
<dbReference type="HAMAP" id="MF_00338">
    <property type="entry name" value="UPF0145"/>
    <property type="match status" value="1"/>
</dbReference>
<dbReference type="PANTHER" id="PTHR34068:SF2">
    <property type="entry name" value="UPF0145 PROTEIN SCO3412"/>
    <property type="match status" value="1"/>
</dbReference>